<evidence type="ECO:0000256" key="1">
    <source>
        <dbReference type="ARBA" id="ARBA00006815"/>
    </source>
</evidence>
<evidence type="ECO:0000256" key="4">
    <source>
        <dbReference type="SAM" id="MobiDB-lite"/>
    </source>
</evidence>
<dbReference type="GO" id="GO:0022625">
    <property type="term" value="C:cytosolic large ribosomal subunit"/>
    <property type="evidence" value="ECO:0007669"/>
    <property type="project" value="TreeGrafter"/>
</dbReference>
<dbReference type="SUPFAM" id="SSF52080">
    <property type="entry name" value="Ribosomal proteins L15p and L18e"/>
    <property type="match status" value="1"/>
</dbReference>
<feature type="compositionally biased region" description="Basic and acidic residues" evidence="4">
    <location>
        <begin position="1"/>
        <end position="10"/>
    </location>
</feature>
<dbReference type="GO" id="GO:0003723">
    <property type="term" value="F:RNA binding"/>
    <property type="evidence" value="ECO:0007669"/>
    <property type="project" value="TreeGrafter"/>
</dbReference>
<dbReference type="InterPro" id="IPR000039">
    <property type="entry name" value="Ribosomal_eL18"/>
</dbReference>
<reference evidence="6 7" key="1">
    <citation type="submission" date="2015-11" db="EMBL/GenBank/DDBJ databases">
        <title>Genomes and virulence difference between two physiological races of Phytophthora nicotianae.</title>
        <authorList>
            <person name="Liu H."/>
            <person name="Ma X."/>
            <person name="Yu H."/>
            <person name="Fang D."/>
            <person name="Li Y."/>
            <person name="Wang X."/>
            <person name="Wang W."/>
            <person name="Dong Y."/>
            <person name="Xiao B."/>
        </authorList>
    </citation>
    <scope>NUCLEOTIDE SEQUENCE [LARGE SCALE GENOMIC DNA]</scope>
    <source>
        <strain evidence="7">race 0</strain>
    </source>
</reference>
<dbReference type="Proteomes" id="UP000052943">
    <property type="component" value="Unassembled WGS sequence"/>
</dbReference>
<dbReference type="Pfam" id="PF17135">
    <property type="entry name" value="Ribosomal_L18"/>
    <property type="match status" value="1"/>
</dbReference>
<keyword evidence="3" id="KW-0687">Ribonucleoprotein</keyword>
<evidence type="ECO:0000256" key="2">
    <source>
        <dbReference type="ARBA" id="ARBA00022980"/>
    </source>
</evidence>
<feature type="domain" description="Large ribosomal subunit protein uL15/eL18" evidence="5">
    <location>
        <begin position="45"/>
        <end position="235"/>
    </location>
</feature>
<dbReference type="Gene3D" id="3.100.10.10">
    <property type="match status" value="1"/>
</dbReference>
<organism evidence="6 7">
    <name type="scientific">Phytophthora nicotianae</name>
    <name type="common">Potato buckeye rot agent</name>
    <name type="synonym">Phytophthora parasitica</name>
    <dbReference type="NCBI Taxonomy" id="4792"/>
    <lineage>
        <taxon>Eukaryota</taxon>
        <taxon>Sar</taxon>
        <taxon>Stramenopiles</taxon>
        <taxon>Oomycota</taxon>
        <taxon>Peronosporomycetes</taxon>
        <taxon>Peronosporales</taxon>
        <taxon>Peronosporaceae</taxon>
        <taxon>Phytophthora</taxon>
    </lineage>
</organism>
<dbReference type="STRING" id="4790.A0A0W8BXI1"/>
<dbReference type="OrthoDB" id="6353017at2759"/>
<evidence type="ECO:0000259" key="5">
    <source>
        <dbReference type="Pfam" id="PF17135"/>
    </source>
</evidence>
<accession>A0A0W8BXI1</accession>
<feature type="region of interest" description="Disordered" evidence="4">
    <location>
        <begin position="1"/>
        <end position="30"/>
    </location>
</feature>
<dbReference type="InterPro" id="IPR036227">
    <property type="entry name" value="Ribosomal_uL15/eL18_sf"/>
</dbReference>
<dbReference type="FunFam" id="3.100.10.10:FF:000001">
    <property type="entry name" value="60S ribosomal protein L18"/>
    <property type="match status" value="1"/>
</dbReference>
<name>A0A0W8BXI1_PHYNI</name>
<proteinExistence type="inferred from homology"/>
<keyword evidence="2 6" id="KW-0689">Ribosomal protein</keyword>
<dbReference type="GO" id="GO:0006412">
    <property type="term" value="P:translation"/>
    <property type="evidence" value="ECO:0007669"/>
    <property type="project" value="InterPro"/>
</dbReference>
<comment type="similarity">
    <text evidence="1">Belongs to the eukaryotic ribosomal protein eL18 family.</text>
</comment>
<dbReference type="AlphaFoldDB" id="A0A0W8BXI1"/>
<feature type="compositionally biased region" description="Basic and acidic residues" evidence="4">
    <location>
        <begin position="20"/>
        <end position="29"/>
    </location>
</feature>
<dbReference type="GO" id="GO:0003735">
    <property type="term" value="F:structural constituent of ribosome"/>
    <property type="evidence" value="ECO:0007669"/>
    <property type="project" value="InterPro"/>
</dbReference>
<sequence length="235" mass="26487">MDGRNRDNRTLKQANKRAGKRETDTRADSDPEQTLVHLLYDQIQGIDLVAGGKVVGKKNRTNPKSDNVYLNLLVRLYRFLARRTDAKFNDIVLRRLYQSNTNQAPLSLGKVARFMKKHEGKIAVVVATVTDDIRLLSVPKLTVCALNFTEAARARIVKAGGECLSFDQLALRAPKGTNTVLLRGARKARGVYAHFGHKSTLESVHTHDHVKPYVRSKGRKFERARGRRKSRGFKV</sequence>
<dbReference type="PANTHER" id="PTHR10934">
    <property type="entry name" value="60S RIBOSOMAL PROTEIN L18"/>
    <property type="match status" value="1"/>
</dbReference>
<dbReference type="PANTHER" id="PTHR10934:SF2">
    <property type="entry name" value="LARGE RIBOSOMAL SUBUNIT PROTEIN EL18"/>
    <property type="match status" value="1"/>
</dbReference>
<evidence type="ECO:0000256" key="3">
    <source>
        <dbReference type="ARBA" id="ARBA00023274"/>
    </source>
</evidence>
<dbReference type="EMBL" id="LNFO01005768">
    <property type="protein sequence ID" value="KUF76501.1"/>
    <property type="molecule type" value="Genomic_DNA"/>
</dbReference>
<evidence type="ECO:0000313" key="6">
    <source>
        <dbReference type="EMBL" id="KUF76501.1"/>
    </source>
</evidence>
<evidence type="ECO:0000313" key="7">
    <source>
        <dbReference type="Proteomes" id="UP000052943"/>
    </source>
</evidence>
<protein>
    <submittedName>
        <fullName evidence="6">60S ribosomal protein L18-2</fullName>
    </submittedName>
</protein>
<comment type="caution">
    <text evidence="6">The sequence shown here is derived from an EMBL/GenBank/DDBJ whole genome shotgun (WGS) entry which is preliminary data.</text>
</comment>
<dbReference type="InterPro" id="IPR021131">
    <property type="entry name" value="Ribosomal_uL15/eL18"/>
</dbReference>
<gene>
    <name evidence="6" type="ORF">AM587_10009808</name>
</gene>